<keyword evidence="2" id="KW-1185">Reference proteome</keyword>
<gene>
    <name evidence="1" type="ORF">PIB30_085825</name>
</gene>
<evidence type="ECO:0000313" key="1">
    <source>
        <dbReference type="EMBL" id="MED6200509.1"/>
    </source>
</evidence>
<feature type="non-terminal residue" evidence="1">
    <location>
        <position position="1"/>
    </location>
</feature>
<evidence type="ECO:0008006" key="3">
    <source>
        <dbReference type="Google" id="ProtNLM"/>
    </source>
</evidence>
<dbReference type="EMBL" id="JASCZI010212894">
    <property type="protein sequence ID" value="MED6200509.1"/>
    <property type="molecule type" value="Genomic_DNA"/>
</dbReference>
<protein>
    <recommendedName>
        <fullName evidence="3">Protein kinase domain-containing protein</fullName>
    </recommendedName>
</protein>
<reference evidence="1 2" key="1">
    <citation type="journal article" date="2023" name="Plants (Basel)">
        <title>Bridging the Gap: Combining Genomics and Transcriptomics Approaches to Understand Stylosanthes scabra, an Orphan Legume from the Brazilian Caatinga.</title>
        <authorList>
            <person name="Ferreira-Neto J.R.C."/>
            <person name="da Silva M.D."/>
            <person name="Binneck E."/>
            <person name="de Melo N.F."/>
            <person name="da Silva R.H."/>
            <person name="de Melo A.L.T.M."/>
            <person name="Pandolfi V."/>
            <person name="Bustamante F.O."/>
            <person name="Brasileiro-Vidal A.C."/>
            <person name="Benko-Iseppon A.M."/>
        </authorList>
    </citation>
    <scope>NUCLEOTIDE SEQUENCE [LARGE SCALE GENOMIC DNA]</scope>
    <source>
        <tissue evidence="1">Leaves</tissue>
    </source>
</reference>
<comment type="caution">
    <text evidence="1">The sequence shown here is derived from an EMBL/GenBank/DDBJ whole genome shotgun (WGS) entry which is preliminary data.</text>
</comment>
<sequence length="98" mass="11011">QGGIMVAAGPAIPNGEQDLYRLLSEEPAMGLRLVQRLHMSRKLWQALRYLRSHLLLQIHHHGLVVRNPNQNGIRQYPKPHLLSLSISLSMSVYVAVVG</sequence>
<organism evidence="1 2">
    <name type="scientific">Stylosanthes scabra</name>
    <dbReference type="NCBI Taxonomy" id="79078"/>
    <lineage>
        <taxon>Eukaryota</taxon>
        <taxon>Viridiplantae</taxon>
        <taxon>Streptophyta</taxon>
        <taxon>Embryophyta</taxon>
        <taxon>Tracheophyta</taxon>
        <taxon>Spermatophyta</taxon>
        <taxon>Magnoliopsida</taxon>
        <taxon>eudicotyledons</taxon>
        <taxon>Gunneridae</taxon>
        <taxon>Pentapetalae</taxon>
        <taxon>rosids</taxon>
        <taxon>fabids</taxon>
        <taxon>Fabales</taxon>
        <taxon>Fabaceae</taxon>
        <taxon>Papilionoideae</taxon>
        <taxon>50 kb inversion clade</taxon>
        <taxon>dalbergioids sensu lato</taxon>
        <taxon>Dalbergieae</taxon>
        <taxon>Pterocarpus clade</taxon>
        <taxon>Stylosanthes</taxon>
    </lineage>
</organism>
<name>A0ABU6XRZ4_9FABA</name>
<proteinExistence type="predicted"/>
<accession>A0ABU6XRZ4</accession>
<dbReference type="Proteomes" id="UP001341840">
    <property type="component" value="Unassembled WGS sequence"/>
</dbReference>
<evidence type="ECO:0000313" key="2">
    <source>
        <dbReference type="Proteomes" id="UP001341840"/>
    </source>
</evidence>